<reference evidence="2" key="1">
    <citation type="submission" date="2023-06" db="EMBL/GenBank/DDBJ databases">
        <title>Identification and characterization of horizontal gene transfer across gut microbiota members of farm animals based on homology search.</title>
        <authorList>
            <person name="Zeman M."/>
            <person name="Kubasova T."/>
            <person name="Jahodarova E."/>
            <person name="Nykrynova M."/>
            <person name="Rychlik I."/>
        </authorList>
    </citation>
    <scope>NUCLEOTIDE SEQUENCE [LARGE SCALE GENOMIC DNA]</scope>
    <source>
        <strain evidence="2">161_Gplus</strain>
    </source>
</reference>
<reference evidence="1 2" key="2">
    <citation type="submission" date="2023-06" db="EMBL/GenBank/DDBJ databases">
        <authorList>
            <person name="Zeman M."/>
            <person name="Kubasova T."/>
            <person name="Jahodarova E."/>
            <person name="Nykrynova M."/>
            <person name="Rychlik I."/>
        </authorList>
    </citation>
    <scope>NUCLEOTIDE SEQUENCE [LARGE SCALE GENOMIC DNA]</scope>
    <source>
        <strain evidence="1 2">161_Gplus</strain>
    </source>
</reference>
<proteinExistence type="predicted"/>
<protein>
    <recommendedName>
        <fullName evidence="3">Transposase</fullName>
    </recommendedName>
</protein>
<evidence type="ECO:0000313" key="1">
    <source>
        <dbReference type="EMBL" id="MDM8267317.1"/>
    </source>
</evidence>
<gene>
    <name evidence="1" type="ORF">QUW44_09315</name>
</gene>
<dbReference type="RefSeq" id="WP_289576867.1">
    <property type="nucleotide sequence ID" value="NZ_JAUDDW010000055.1"/>
</dbReference>
<comment type="caution">
    <text evidence="1">The sequence shown here is derived from an EMBL/GenBank/DDBJ whole genome shotgun (WGS) entry which is preliminary data.</text>
</comment>
<keyword evidence="2" id="KW-1185">Reference proteome</keyword>
<dbReference type="EMBL" id="JAUDDW010000055">
    <property type="protein sequence ID" value="MDM8267317.1"/>
    <property type="molecule type" value="Genomic_DNA"/>
</dbReference>
<accession>A0ABT7V1X8</accession>
<dbReference type="Proteomes" id="UP001529343">
    <property type="component" value="Unassembled WGS sequence"/>
</dbReference>
<name>A0ABT7V1X8_9LACO</name>
<organism evidence="1 2">
    <name type="scientific">Limosilactobacillus pontis</name>
    <dbReference type="NCBI Taxonomy" id="35787"/>
    <lineage>
        <taxon>Bacteria</taxon>
        <taxon>Bacillati</taxon>
        <taxon>Bacillota</taxon>
        <taxon>Bacilli</taxon>
        <taxon>Lactobacillales</taxon>
        <taxon>Lactobacillaceae</taxon>
        <taxon>Limosilactobacillus</taxon>
    </lineage>
</organism>
<evidence type="ECO:0008006" key="3">
    <source>
        <dbReference type="Google" id="ProtNLM"/>
    </source>
</evidence>
<evidence type="ECO:0000313" key="2">
    <source>
        <dbReference type="Proteomes" id="UP001529343"/>
    </source>
</evidence>
<sequence>MRRRPLDVYYAGPRSLRVDGVTMMVDLQPKQAVIIHFNGHHVNVRVPL</sequence>